<reference evidence="1" key="1">
    <citation type="submission" date="2023-10" db="EMBL/GenBank/DDBJ databases">
        <authorList>
            <person name="Chen Y."/>
            <person name="Shah S."/>
            <person name="Dougan E. K."/>
            <person name="Thang M."/>
            <person name="Chan C."/>
        </authorList>
    </citation>
    <scope>NUCLEOTIDE SEQUENCE [LARGE SCALE GENOMIC DNA]</scope>
</reference>
<evidence type="ECO:0000313" key="1">
    <source>
        <dbReference type="EMBL" id="CAK0790149.1"/>
    </source>
</evidence>
<dbReference type="Proteomes" id="UP001189429">
    <property type="component" value="Unassembled WGS sequence"/>
</dbReference>
<gene>
    <name evidence="1" type="ORF">PCOR1329_LOCUS1505</name>
</gene>
<feature type="non-terminal residue" evidence="1">
    <location>
        <position position="1"/>
    </location>
</feature>
<dbReference type="EMBL" id="CAUYUJ010000367">
    <property type="protein sequence ID" value="CAK0790149.1"/>
    <property type="molecule type" value="Genomic_DNA"/>
</dbReference>
<keyword evidence="2" id="KW-1185">Reference proteome</keyword>
<sequence length="75" mass="8079">KAGVELTPGALALDDFFGLGGTFRTDEATINWAVAVYALYRVHNGQRRHLLATSEILGAFGEYLREGRSGHGTDA</sequence>
<proteinExistence type="predicted"/>
<accession>A0ABN9PCT9</accession>
<name>A0ABN9PCT9_9DINO</name>
<evidence type="ECO:0000313" key="2">
    <source>
        <dbReference type="Proteomes" id="UP001189429"/>
    </source>
</evidence>
<comment type="caution">
    <text evidence="1">The sequence shown here is derived from an EMBL/GenBank/DDBJ whole genome shotgun (WGS) entry which is preliminary data.</text>
</comment>
<organism evidence="1 2">
    <name type="scientific">Prorocentrum cordatum</name>
    <dbReference type="NCBI Taxonomy" id="2364126"/>
    <lineage>
        <taxon>Eukaryota</taxon>
        <taxon>Sar</taxon>
        <taxon>Alveolata</taxon>
        <taxon>Dinophyceae</taxon>
        <taxon>Prorocentrales</taxon>
        <taxon>Prorocentraceae</taxon>
        <taxon>Prorocentrum</taxon>
    </lineage>
</organism>
<protein>
    <submittedName>
        <fullName evidence="1">Uncharacterized protein</fullName>
    </submittedName>
</protein>